<dbReference type="EMBL" id="JACCFY010000001">
    <property type="protein sequence ID" value="NYJ77887.1"/>
    <property type="molecule type" value="Genomic_DNA"/>
</dbReference>
<evidence type="ECO:0000313" key="3">
    <source>
        <dbReference type="Proteomes" id="UP000535437"/>
    </source>
</evidence>
<comment type="caution">
    <text evidence="2">The sequence shown here is derived from an EMBL/GenBank/DDBJ whole genome shotgun (WGS) entry which is preliminary data.</text>
</comment>
<keyword evidence="3" id="KW-1185">Reference proteome</keyword>
<accession>A0A7Z0KBR2</accession>
<evidence type="ECO:0000256" key="1">
    <source>
        <dbReference type="SAM" id="MobiDB-lite"/>
    </source>
</evidence>
<proteinExistence type="predicted"/>
<evidence type="ECO:0000313" key="2">
    <source>
        <dbReference type="EMBL" id="NYJ77887.1"/>
    </source>
</evidence>
<feature type="compositionally biased region" description="Polar residues" evidence="1">
    <location>
        <begin position="207"/>
        <end position="216"/>
    </location>
</feature>
<dbReference type="AlphaFoldDB" id="A0A7Z0KBR2"/>
<sequence length="450" mass="46897">MTTTEPVPPAAGPRLKLVTWSLLISALALGATLVAGRTVLLVQVGQQADETITQEVQSFIGFVEGSHHIGNGEEEQFASEAELMRSFLARQTPESHEALIALSDGEVMLLDNARHDAGLRFAESETAMDAVLSAEASSGALHTDGFGEVRWGRVTTDQDGAFLVLHFTTPAEADVQTTTATFARLGAASLLLAATLAWLTSRWNGTPPAQRSTTVEAQVPRRSDPLPPPPDIHPQATTAARLLLGVQREAAVTHPQRRFLLATEPLQNPDVVETALRSEASVVRVLGELAQIEAEVDADAVHTGMLALVDHALGTESSRSTAPVDAAVVLTAGTVAAQQDSPSRLRLTVRSLTPQTPDPEPGATAAVPAGRATTTRLSHTAISSAEAARPSPSGAFGSWEMAEQVAAAHQGWCWRDSGSGPTTRIGMDLPLSASDAAGAAAGLGADAGAM</sequence>
<organism evidence="2 3">
    <name type="scientific">Nesterenkonia xinjiangensis</name>
    <dbReference type="NCBI Taxonomy" id="225327"/>
    <lineage>
        <taxon>Bacteria</taxon>
        <taxon>Bacillati</taxon>
        <taxon>Actinomycetota</taxon>
        <taxon>Actinomycetes</taxon>
        <taxon>Micrococcales</taxon>
        <taxon>Micrococcaceae</taxon>
        <taxon>Nesterenkonia</taxon>
    </lineage>
</organism>
<dbReference type="Proteomes" id="UP000535437">
    <property type="component" value="Unassembled WGS sequence"/>
</dbReference>
<name>A0A7Z0KBR2_9MICC</name>
<gene>
    <name evidence="2" type="ORF">HNR09_001298</name>
</gene>
<dbReference type="RefSeq" id="WP_179540182.1">
    <property type="nucleotide sequence ID" value="NZ_BAAALL010000002.1"/>
</dbReference>
<feature type="region of interest" description="Disordered" evidence="1">
    <location>
        <begin position="205"/>
        <end position="231"/>
    </location>
</feature>
<reference evidence="2 3" key="1">
    <citation type="submission" date="2020-07" db="EMBL/GenBank/DDBJ databases">
        <title>Sequencing the genomes of 1000 actinobacteria strains.</title>
        <authorList>
            <person name="Klenk H.-P."/>
        </authorList>
    </citation>
    <scope>NUCLEOTIDE SEQUENCE [LARGE SCALE GENOMIC DNA]</scope>
    <source>
        <strain evidence="2 3">DSM 15475</strain>
    </source>
</reference>
<protein>
    <submittedName>
        <fullName evidence="2">Uncharacterized protein</fullName>
    </submittedName>
</protein>